<evidence type="ECO:0000256" key="1">
    <source>
        <dbReference type="ARBA" id="ARBA00022714"/>
    </source>
</evidence>
<keyword evidence="3" id="KW-0408">Iron</keyword>
<evidence type="ECO:0000313" key="6">
    <source>
        <dbReference type="EMBL" id="CUH99848.1"/>
    </source>
</evidence>
<protein>
    <recommendedName>
        <fullName evidence="5">Iron-binding zinc finger CDGSH type domain-containing protein</fullName>
    </recommendedName>
</protein>
<dbReference type="GO" id="GO:0005737">
    <property type="term" value="C:cytoplasm"/>
    <property type="evidence" value="ECO:0007669"/>
    <property type="project" value="UniProtKB-ARBA"/>
</dbReference>
<dbReference type="EMBL" id="CYSR01000021">
    <property type="protein sequence ID" value="CUH99848.1"/>
    <property type="molecule type" value="Genomic_DNA"/>
</dbReference>
<accession>A0A0P1H9B9</accession>
<dbReference type="PANTHER" id="PTHR46491:SF3">
    <property type="entry name" value="CDGSH IRON-SULFUR DOMAIN-CONTAINING PROTEIN 3, MITOCHONDRIAL"/>
    <property type="match status" value="1"/>
</dbReference>
<organism evidence="6 7">
    <name type="scientific">Leisingera aquaemixtae</name>
    <dbReference type="NCBI Taxonomy" id="1396826"/>
    <lineage>
        <taxon>Bacteria</taxon>
        <taxon>Pseudomonadati</taxon>
        <taxon>Pseudomonadota</taxon>
        <taxon>Alphaproteobacteria</taxon>
        <taxon>Rhodobacterales</taxon>
        <taxon>Roseobacteraceae</taxon>
        <taxon>Leisingera</taxon>
    </lineage>
</organism>
<keyword evidence="1" id="KW-0001">2Fe-2S</keyword>
<evidence type="ECO:0000256" key="2">
    <source>
        <dbReference type="ARBA" id="ARBA00022723"/>
    </source>
</evidence>
<keyword evidence="2" id="KW-0479">Metal-binding</keyword>
<dbReference type="PANTHER" id="PTHR46491">
    <property type="entry name" value="CDGSH IRON SULFUR DOMAIN PROTEIN HOMOLOG"/>
    <property type="match status" value="1"/>
</dbReference>
<dbReference type="InterPro" id="IPR052950">
    <property type="entry name" value="CISD"/>
</dbReference>
<keyword evidence="4" id="KW-0411">Iron-sulfur</keyword>
<evidence type="ECO:0000259" key="5">
    <source>
        <dbReference type="SMART" id="SM00704"/>
    </source>
</evidence>
<gene>
    <name evidence="6" type="ORF">PHA8399_01974</name>
</gene>
<dbReference type="RefSeq" id="WP_058285962.1">
    <property type="nucleotide sequence ID" value="NZ_CP041159.1"/>
</dbReference>
<evidence type="ECO:0000256" key="3">
    <source>
        <dbReference type="ARBA" id="ARBA00023004"/>
    </source>
</evidence>
<dbReference type="Proteomes" id="UP000051326">
    <property type="component" value="Unassembled WGS sequence"/>
</dbReference>
<dbReference type="InterPro" id="IPR042216">
    <property type="entry name" value="MitoNEET_CISD"/>
</dbReference>
<dbReference type="STRING" id="1396826.PHA8399_01974"/>
<dbReference type="GO" id="GO:0051537">
    <property type="term" value="F:2 iron, 2 sulfur cluster binding"/>
    <property type="evidence" value="ECO:0007669"/>
    <property type="project" value="UniProtKB-KW"/>
</dbReference>
<evidence type="ECO:0000313" key="7">
    <source>
        <dbReference type="Proteomes" id="UP000051326"/>
    </source>
</evidence>
<feature type="domain" description="Iron-binding zinc finger CDGSH type" evidence="5">
    <location>
        <begin position="10"/>
        <end position="47"/>
    </location>
</feature>
<sequence>MTDTPDIAQKAPFPVEVTEGKTYFWCACGKSQKQPFCDGSHKGTAFEPVKYKAEKDGKVFFCGCKHSGRKPLCDGTHSKL</sequence>
<dbReference type="GO" id="GO:0046872">
    <property type="term" value="F:metal ion binding"/>
    <property type="evidence" value="ECO:0007669"/>
    <property type="project" value="UniProtKB-KW"/>
</dbReference>
<feature type="domain" description="Iron-binding zinc finger CDGSH type" evidence="5">
    <location>
        <begin position="48"/>
        <end position="80"/>
    </location>
</feature>
<reference evidence="6 7" key="1">
    <citation type="submission" date="2015-09" db="EMBL/GenBank/DDBJ databases">
        <authorList>
            <consortium name="Swine Surveillance"/>
        </authorList>
    </citation>
    <scope>NUCLEOTIDE SEQUENCE [LARGE SCALE GENOMIC DNA]</scope>
    <source>
        <strain evidence="6 7">CECT 8399</strain>
    </source>
</reference>
<dbReference type="SMART" id="SM00704">
    <property type="entry name" value="ZnF_CDGSH"/>
    <property type="match status" value="2"/>
</dbReference>
<dbReference type="AlphaFoldDB" id="A0A0P1H9B9"/>
<dbReference type="InterPro" id="IPR018967">
    <property type="entry name" value="FeS-contain_CDGSH-typ"/>
</dbReference>
<name>A0A0P1H9B9_9RHOB</name>
<proteinExistence type="predicted"/>
<dbReference type="Gene3D" id="3.40.5.90">
    <property type="entry name" value="CDGSH iron-sulfur domain, mitoNEET-type"/>
    <property type="match status" value="2"/>
</dbReference>
<dbReference type="Pfam" id="PF09360">
    <property type="entry name" value="zf-CDGSH"/>
    <property type="match status" value="2"/>
</dbReference>
<evidence type="ECO:0000256" key="4">
    <source>
        <dbReference type="ARBA" id="ARBA00023014"/>
    </source>
</evidence>